<evidence type="ECO:0000313" key="6">
    <source>
        <dbReference type="Proteomes" id="UP000054477"/>
    </source>
</evidence>
<dbReference type="GO" id="GO:0005576">
    <property type="term" value="C:extracellular region"/>
    <property type="evidence" value="ECO:0007669"/>
    <property type="project" value="UniProtKB-SubCell"/>
</dbReference>
<evidence type="ECO:0000259" key="4">
    <source>
        <dbReference type="Pfam" id="PF20147"/>
    </source>
</evidence>
<keyword evidence="6" id="KW-1185">Reference proteome</keyword>
<dbReference type="InterPro" id="IPR045379">
    <property type="entry name" value="Crinkler_N"/>
</dbReference>
<gene>
    <name evidence="5" type="ORF">K443DRAFT_94031</name>
</gene>
<dbReference type="Pfam" id="PF20147">
    <property type="entry name" value="Crinkler"/>
    <property type="match status" value="2"/>
</dbReference>
<protein>
    <recommendedName>
        <fullName evidence="4">Crinkler effector protein N-terminal domain-containing protein</fullName>
    </recommendedName>
</protein>
<dbReference type="Proteomes" id="UP000054477">
    <property type="component" value="Unassembled WGS sequence"/>
</dbReference>
<dbReference type="GO" id="GO:0043657">
    <property type="term" value="C:host cell"/>
    <property type="evidence" value="ECO:0007669"/>
    <property type="project" value="UniProtKB-SubCell"/>
</dbReference>
<comment type="subcellular location">
    <subcellularLocation>
        <location evidence="1">Host cell</location>
    </subcellularLocation>
    <subcellularLocation>
        <location evidence="2">Secreted</location>
    </subcellularLocation>
</comment>
<reference evidence="6" key="2">
    <citation type="submission" date="2015-01" db="EMBL/GenBank/DDBJ databases">
        <title>Evolutionary Origins and Diversification of the Mycorrhizal Mutualists.</title>
        <authorList>
            <consortium name="DOE Joint Genome Institute"/>
            <consortium name="Mycorrhizal Genomics Consortium"/>
            <person name="Kohler A."/>
            <person name="Kuo A."/>
            <person name="Nagy L.G."/>
            <person name="Floudas D."/>
            <person name="Copeland A."/>
            <person name="Barry K.W."/>
            <person name="Cichocki N."/>
            <person name="Veneault-Fourrey C."/>
            <person name="LaButti K."/>
            <person name="Lindquist E.A."/>
            <person name="Lipzen A."/>
            <person name="Lundell T."/>
            <person name="Morin E."/>
            <person name="Murat C."/>
            <person name="Riley R."/>
            <person name="Ohm R."/>
            <person name="Sun H."/>
            <person name="Tunlid A."/>
            <person name="Henrissat B."/>
            <person name="Grigoriev I.V."/>
            <person name="Hibbett D.S."/>
            <person name="Martin F."/>
        </authorList>
    </citation>
    <scope>NUCLEOTIDE SEQUENCE [LARGE SCALE GENOMIC DNA]</scope>
    <source>
        <strain evidence="6">LaAM-08-1</strain>
    </source>
</reference>
<evidence type="ECO:0000256" key="1">
    <source>
        <dbReference type="ARBA" id="ARBA00004340"/>
    </source>
</evidence>
<keyword evidence="3" id="KW-0964">Secreted</keyword>
<evidence type="ECO:0000256" key="3">
    <source>
        <dbReference type="ARBA" id="ARBA00022525"/>
    </source>
</evidence>
<name>A0A0C9Y1T9_9AGAR</name>
<feature type="domain" description="Crinkler effector protein N-terminal" evidence="4">
    <location>
        <begin position="108"/>
        <end position="209"/>
    </location>
</feature>
<evidence type="ECO:0000313" key="5">
    <source>
        <dbReference type="EMBL" id="KIK03982.1"/>
    </source>
</evidence>
<dbReference type="AlphaFoldDB" id="A0A0C9Y1T9"/>
<dbReference type="HOGENOM" id="CLU_074871_0_0_1"/>
<dbReference type="EMBL" id="KN838574">
    <property type="protein sequence ID" value="KIK03982.1"/>
    <property type="molecule type" value="Genomic_DNA"/>
</dbReference>
<evidence type="ECO:0000256" key="2">
    <source>
        <dbReference type="ARBA" id="ARBA00004613"/>
    </source>
</evidence>
<accession>A0A0C9Y1T9</accession>
<dbReference type="OrthoDB" id="2882874at2759"/>
<proteinExistence type="predicted"/>
<sequence>MSFSLNCLILGDNPDDFFSVDVTNSDYLSVLKQRIKQTRAVRLAQVDATELELRMVNFPLDELESKLTELTLDKYPKLLSQRKISSLFDDVHYSDDCLHIIVIAPGSLKLFCVIEAEKMAWNNVFPIEIDSRKTVGGLKVAIKEMKRPKFDNIPAYNLTLFKVSIPVDDNAAEDGLHVNLGPLKSLLPMQSLSELFPYVEKNHLHIIVQVPIAGELISTVDRRTNNLTDVVQRVVLSKTKKKRRGEIVSVLYIRVLLLLCSL</sequence>
<reference evidence="5 6" key="1">
    <citation type="submission" date="2014-04" db="EMBL/GenBank/DDBJ databases">
        <authorList>
            <consortium name="DOE Joint Genome Institute"/>
            <person name="Kuo A."/>
            <person name="Kohler A."/>
            <person name="Nagy L.G."/>
            <person name="Floudas D."/>
            <person name="Copeland A."/>
            <person name="Barry K.W."/>
            <person name="Cichocki N."/>
            <person name="Veneault-Fourrey C."/>
            <person name="LaButti K."/>
            <person name="Lindquist E.A."/>
            <person name="Lipzen A."/>
            <person name="Lundell T."/>
            <person name="Morin E."/>
            <person name="Murat C."/>
            <person name="Sun H."/>
            <person name="Tunlid A."/>
            <person name="Henrissat B."/>
            <person name="Grigoriev I.V."/>
            <person name="Hibbett D.S."/>
            <person name="Martin F."/>
            <person name="Nordberg H.P."/>
            <person name="Cantor M.N."/>
            <person name="Hua S.X."/>
        </authorList>
    </citation>
    <scope>NUCLEOTIDE SEQUENCE [LARGE SCALE GENOMIC DNA]</scope>
    <source>
        <strain evidence="5 6">LaAM-08-1</strain>
    </source>
</reference>
<organism evidence="5 6">
    <name type="scientific">Laccaria amethystina LaAM-08-1</name>
    <dbReference type="NCBI Taxonomy" id="1095629"/>
    <lineage>
        <taxon>Eukaryota</taxon>
        <taxon>Fungi</taxon>
        <taxon>Dikarya</taxon>
        <taxon>Basidiomycota</taxon>
        <taxon>Agaricomycotina</taxon>
        <taxon>Agaricomycetes</taxon>
        <taxon>Agaricomycetidae</taxon>
        <taxon>Agaricales</taxon>
        <taxon>Agaricineae</taxon>
        <taxon>Hydnangiaceae</taxon>
        <taxon>Laccaria</taxon>
    </lineage>
</organism>
<feature type="domain" description="Crinkler effector protein N-terminal" evidence="4">
    <location>
        <begin position="4"/>
        <end position="102"/>
    </location>
</feature>